<dbReference type="EMBL" id="CAJOBF010000326">
    <property type="protein sequence ID" value="CAF3798715.1"/>
    <property type="molecule type" value="Genomic_DNA"/>
</dbReference>
<dbReference type="Proteomes" id="UP000663842">
    <property type="component" value="Unassembled WGS sequence"/>
</dbReference>
<organism evidence="2 4">
    <name type="scientific">Rotaria magnacalcarata</name>
    <dbReference type="NCBI Taxonomy" id="392030"/>
    <lineage>
        <taxon>Eukaryota</taxon>
        <taxon>Metazoa</taxon>
        <taxon>Spiralia</taxon>
        <taxon>Gnathifera</taxon>
        <taxon>Rotifera</taxon>
        <taxon>Eurotatoria</taxon>
        <taxon>Bdelloidea</taxon>
        <taxon>Philodinida</taxon>
        <taxon>Philodinidae</taxon>
        <taxon>Rotaria</taxon>
    </lineage>
</organism>
<sequence length="119" mass="13619">MSAFTNGVVLAMLIEFVCRYLSFGGCTGLFGYIIRTYRSSGFFAYVIFFMCVILCGIPSFTIVTFGILTYRDMRKTIFLLRLRIDQQLTIVVFTQVFLTLIGLTPYTVYCLYAVITLDF</sequence>
<evidence type="ECO:0000313" key="4">
    <source>
        <dbReference type="Proteomes" id="UP000663887"/>
    </source>
</evidence>
<feature type="transmembrane region" description="Helical" evidence="1">
    <location>
        <begin position="88"/>
        <end position="115"/>
    </location>
</feature>
<reference evidence="2" key="1">
    <citation type="submission" date="2021-02" db="EMBL/GenBank/DDBJ databases">
        <authorList>
            <person name="Nowell W R."/>
        </authorList>
    </citation>
    <scope>NUCLEOTIDE SEQUENCE</scope>
</reference>
<feature type="transmembrane region" description="Helical" evidence="1">
    <location>
        <begin position="7"/>
        <end position="30"/>
    </location>
</feature>
<comment type="caution">
    <text evidence="2">The sequence shown here is derived from an EMBL/GenBank/DDBJ whole genome shotgun (WGS) entry which is preliminary data.</text>
</comment>
<dbReference type="Proteomes" id="UP000663887">
    <property type="component" value="Unassembled WGS sequence"/>
</dbReference>
<evidence type="ECO:0000256" key="1">
    <source>
        <dbReference type="SAM" id="Phobius"/>
    </source>
</evidence>
<dbReference type="EMBL" id="CAJNRG010005604">
    <property type="protein sequence ID" value="CAF2078591.1"/>
    <property type="molecule type" value="Genomic_DNA"/>
</dbReference>
<feature type="transmembrane region" description="Helical" evidence="1">
    <location>
        <begin position="42"/>
        <end position="68"/>
    </location>
</feature>
<keyword evidence="1" id="KW-1133">Transmembrane helix</keyword>
<gene>
    <name evidence="3" type="ORF">UXM345_LOCUS4677</name>
    <name evidence="2" type="ORF">XDN619_LOCUS14107</name>
</gene>
<proteinExistence type="predicted"/>
<keyword evidence="1" id="KW-0812">Transmembrane</keyword>
<evidence type="ECO:0000313" key="3">
    <source>
        <dbReference type="EMBL" id="CAF3798715.1"/>
    </source>
</evidence>
<dbReference type="AlphaFoldDB" id="A0A816RQG8"/>
<accession>A0A816RQG8</accession>
<name>A0A816RQG8_9BILA</name>
<evidence type="ECO:0000313" key="2">
    <source>
        <dbReference type="EMBL" id="CAF2078591.1"/>
    </source>
</evidence>
<protein>
    <submittedName>
        <fullName evidence="2">Uncharacterized protein</fullName>
    </submittedName>
</protein>
<keyword evidence="1" id="KW-0472">Membrane</keyword>